<proteinExistence type="inferred from homology"/>
<evidence type="ECO:0000256" key="7">
    <source>
        <dbReference type="ARBA" id="ARBA00022723"/>
    </source>
</evidence>
<sequence length="336" mass="39913">MFRNLIVVRIDGRDFRRFYEVHELQNPNDKKALNLMNFCARGTLEEYPDIVFAYGFSDEFSFVFKKTSKFYQWRASKVISCASIEVLQAYFLWRQNVCHINNQYDECYWRLVERGMTGMEARAYLAAEKRDKNDVLFYEFSFNYNKVDDIFRQGSCVFKEEVEDIVKYNEDGAPVKRLRRETIIVHSKKIASKSFWQKTPDSFEGAGFVLRKNSHLYQRRASEIVSSVVSFFTSVYVMRWKDFFLKKELKCPPSFDGRAVCYPSSEILRDYLSWRRVNCHINNRYNSCFWKLVASGKSKREAQHQMKGVQMQKKLEELSVEYDKIPSIFRLGSSIF</sequence>
<protein>
    <recommendedName>
        <fullName evidence="3">tRNA(His) guanylyltransferase</fullName>
        <ecNumber evidence="3">2.7.7.79</ecNumber>
    </recommendedName>
</protein>
<dbReference type="InterPro" id="IPR038469">
    <property type="entry name" value="tRNAHis_GuaTrfase_Thg1_sf"/>
</dbReference>
<dbReference type="PANTHER" id="PTHR12729">
    <property type="entry name" value="TRNA(HIS) GUANYLYLTRANSFERASE-RELATED"/>
    <property type="match status" value="1"/>
</dbReference>
<evidence type="ECO:0000256" key="9">
    <source>
        <dbReference type="ARBA" id="ARBA00022842"/>
    </source>
</evidence>
<dbReference type="GO" id="GO:0006400">
    <property type="term" value="P:tRNA modification"/>
    <property type="evidence" value="ECO:0007669"/>
    <property type="project" value="InterPro"/>
</dbReference>
<comment type="cofactor">
    <cofactor evidence="1">
        <name>Mg(2+)</name>
        <dbReference type="ChEBI" id="CHEBI:18420"/>
    </cofactor>
</comment>
<dbReference type="Pfam" id="PF14413">
    <property type="entry name" value="Thg1C"/>
    <property type="match status" value="1"/>
</dbReference>
<keyword evidence="14" id="KW-1185">Reference proteome</keyword>
<dbReference type="Gene3D" id="3.30.70.3000">
    <property type="match status" value="3"/>
</dbReference>
<evidence type="ECO:0000259" key="12">
    <source>
        <dbReference type="Pfam" id="PF14413"/>
    </source>
</evidence>
<keyword evidence="4" id="KW-0808">Transferase</keyword>
<dbReference type="EMBL" id="JARAOO010000012">
    <property type="protein sequence ID" value="KAJ7948127.1"/>
    <property type="molecule type" value="Genomic_DNA"/>
</dbReference>
<dbReference type="GO" id="GO:0000287">
    <property type="term" value="F:magnesium ion binding"/>
    <property type="evidence" value="ECO:0007669"/>
    <property type="project" value="InterPro"/>
</dbReference>
<gene>
    <name evidence="13" type="ORF">O6P43_028649</name>
</gene>
<evidence type="ECO:0000256" key="8">
    <source>
        <dbReference type="ARBA" id="ARBA00022741"/>
    </source>
</evidence>
<dbReference type="Pfam" id="PF04446">
    <property type="entry name" value="Thg1"/>
    <property type="match status" value="2"/>
</dbReference>
<dbReference type="KEGG" id="qsa:O6P43_028649"/>
<evidence type="ECO:0000256" key="3">
    <source>
        <dbReference type="ARBA" id="ARBA00012511"/>
    </source>
</evidence>
<evidence type="ECO:0000256" key="4">
    <source>
        <dbReference type="ARBA" id="ARBA00022679"/>
    </source>
</evidence>
<dbReference type="InterPro" id="IPR007537">
    <property type="entry name" value="tRNAHis_GuaTrfase_Thg1"/>
</dbReference>
<evidence type="ECO:0000256" key="10">
    <source>
        <dbReference type="ARBA" id="ARBA00023134"/>
    </source>
</evidence>
<evidence type="ECO:0000313" key="13">
    <source>
        <dbReference type="EMBL" id="KAJ7948127.1"/>
    </source>
</evidence>
<keyword evidence="8" id="KW-0547">Nucleotide-binding</keyword>
<keyword evidence="10" id="KW-0342">GTP-binding</keyword>
<keyword evidence="7" id="KW-0479">Metal-binding</keyword>
<dbReference type="GO" id="GO:0005525">
    <property type="term" value="F:GTP binding"/>
    <property type="evidence" value="ECO:0007669"/>
    <property type="project" value="UniProtKB-KW"/>
</dbReference>
<dbReference type="PANTHER" id="PTHR12729:SF6">
    <property type="entry name" value="TRNA(HIS) GUANYLYLTRANSFERASE-RELATED"/>
    <property type="match status" value="1"/>
</dbReference>
<dbReference type="Proteomes" id="UP001163823">
    <property type="component" value="Chromosome 12"/>
</dbReference>
<comment type="caution">
    <text evidence="13">The sequence shown here is derived from an EMBL/GenBank/DDBJ whole genome shotgun (WGS) entry which is preliminary data.</text>
</comment>
<accession>A0AAD7KY68</accession>
<keyword evidence="9" id="KW-0460">Magnesium</keyword>
<dbReference type="InterPro" id="IPR025845">
    <property type="entry name" value="Thg1_C_dom"/>
</dbReference>
<evidence type="ECO:0000259" key="11">
    <source>
        <dbReference type="Pfam" id="PF04446"/>
    </source>
</evidence>
<evidence type="ECO:0000256" key="2">
    <source>
        <dbReference type="ARBA" id="ARBA00010113"/>
    </source>
</evidence>
<evidence type="ECO:0000256" key="1">
    <source>
        <dbReference type="ARBA" id="ARBA00001946"/>
    </source>
</evidence>
<feature type="domain" description="tRNAHis guanylyltransferase catalytic" evidence="11">
    <location>
        <begin position="207"/>
        <end position="263"/>
    </location>
</feature>
<evidence type="ECO:0000256" key="5">
    <source>
        <dbReference type="ARBA" id="ARBA00022694"/>
    </source>
</evidence>
<dbReference type="GO" id="GO:0008193">
    <property type="term" value="F:tRNA guanylyltransferase activity"/>
    <property type="evidence" value="ECO:0007669"/>
    <property type="project" value="UniProtKB-EC"/>
</dbReference>
<organism evidence="13 14">
    <name type="scientific">Quillaja saponaria</name>
    <name type="common">Soap bark tree</name>
    <dbReference type="NCBI Taxonomy" id="32244"/>
    <lineage>
        <taxon>Eukaryota</taxon>
        <taxon>Viridiplantae</taxon>
        <taxon>Streptophyta</taxon>
        <taxon>Embryophyta</taxon>
        <taxon>Tracheophyta</taxon>
        <taxon>Spermatophyta</taxon>
        <taxon>Magnoliopsida</taxon>
        <taxon>eudicotyledons</taxon>
        <taxon>Gunneridae</taxon>
        <taxon>Pentapetalae</taxon>
        <taxon>rosids</taxon>
        <taxon>fabids</taxon>
        <taxon>Fabales</taxon>
        <taxon>Quillajaceae</taxon>
        <taxon>Quillaja</taxon>
    </lineage>
</organism>
<keyword evidence="6 13" id="KW-0548">Nucleotidyltransferase</keyword>
<feature type="domain" description="tRNAHis guanylyltransferase catalytic" evidence="11">
    <location>
        <begin position="4"/>
        <end position="95"/>
    </location>
</feature>
<keyword evidence="5" id="KW-0819">tRNA processing</keyword>
<evidence type="ECO:0000256" key="6">
    <source>
        <dbReference type="ARBA" id="ARBA00022695"/>
    </source>
</evidence>
<evidence type="ECO:0000313" key="14">
    <source>
        <dbReference type="Proteomes" id="UP001163823"/>
    </source>
</evidence>
<dbReference type="EC" id="2.7.7.79" evidence="3"/>
<feature type="domain" description="Thg1 C-terminal" evidence="12">
    <location>
        <begin position="267"/>
        <end position="335"/>
    </location>
</feature>
<reference evidence="13" key="1">
    <citation type="journal article" date="2023" name="Science">
        <title>Elucidation of the pathway for biosynthesis of saponin adjuvants from the soapbark tree.</title>
        <authorList>
            <person name="Reed J."/>
            <person name="Orme A."/>
            <person name="El-Demerdash A."/>
            <person name="Owen C."/>
            <person name="Martin L.B.B."/>
            <person name="Misra R.C."/>
            <person name="Kikuchi S."/>
            <person name="Rejzek M."/>
            <person name="Martin A.C."/>
            <person name="Harkess A."/>
            <person name="Leebens-Mack J."/>
            <person name="Louveau T."/>
            <person name="Stephenson M.J."/>
            <person name="Osbourn A."/>
        </authorList>
    </citation>
    <scope>NUCLEOTIDE SEQUENCE</scope>
    <source>
        <strain evidence="13">S10</strain>
    </source>
</reference>
<dbReference type="InterPro" id="IPR024956">
    <property type="entry name" value="tRNAHis_GuaTrfase_cat"/>
</dbReference>
<comment type="similarity">
    <text evidence="2">Belongs to the tRNA(His) guanylyltransferase family.</text>
</comment>
<dbReference type="AlphaFoldDB" id="A0AAD7KY68"/>
<name>A0AAD7KY68_QUISA</name>